<comment type="caution">
    <text evidence="1">The sequence shown here is derived from an EMBL/GenBank/DDBJ whole genome shotgun (WGS) entry which is preliminary data.</text>
</comment>
<organism evidence="1 2">
    <name type="scientific">Clydaea vesicula</name>
    <dbReference type="NCBI Taxonomy" id="447962"/>
    <lineage>
        <taxon>Eukaryota</taxon>
        <taxon>Fungi</taxon>
        <taxon>Fungi incertae sedis</taxon>
        <taxon>Chytridiomycota</taxon>
        <taxon>Chytridiomycota incertae sedis</taxon>
        <taxon>Chytridiomycetes</taxon>
        <taxon>Lobulomycetales</taxon>
        <taxon>Lobulomycetaceae</taxon>
        <taxon>Clydaea</taxon>
    </lineage>
</organism>
<name>A0AAD5U942_9FUNG</name>
<dbReference type="EMBL" id="JADGJW010000092">
    <property type="protein sequence ID" value="KAJ3224470.1"/>
    <property type="molecule type" value="Genomic_DNA"/>
</dbReference>
<dbReference type="PANTHER" id="PTHR13348">
    <property type="entry name" value="RIBONUCLEASE P SUBUNIT P29"/>
    <property type="match status" value="1"/>
</dbReference>
<keyword evidence="2" id="KW-1185">Reference proteome</keyword>
<evidence type="ECO:0000313" key="1">
    <source>
        <dbReference type="EMBL" id="KAJ3224470.1"/>
    </source>
</evidence>
<dbReference type="Proteomes" id="UP001211065">
    <property type="component" value="Unassembled WGS sequence"/>
</dbReference>
<protein>
    <submittedName>
        <fullName evidence="1">Uncharacterized protein</fullName>
    </submittedName>
</protein>
<dbReference type="GO" id="GO:0033204">
    <property type="term" value="F:ribonuclease P RNA binding"/>
    <property type="evidence" value="ECO:0007669"/>
    <property type="project" value="InterPro"/>
</dbReference>
<dbReference type="GO" id="GO:0006364">
    <property type="term" value="P:rRNA processing"/>
    <property type="evidence" value="ECO:0007669"/>
    <property type="project" value="TreeGrafter"/>
</dbReference>
<dbReference type="GO" id="GO:0001682">
    <property type="term" value="P:tRNA 5'-leader removal"/>
    <property type="evidence" value="ECO:0007669"/>
    <property type="project" value="InterPro"/>
</dbReference>
<evidence type="ECO:0000313" key="2">
    <source>
        <dbReference type="Proteomes" id="UP001211065"/>
    </source>
</evidence>
<dbReference type="GO" id="GO:0000172">
    <property type="term" value="C:ribonuclease MRP complex"/>
    <property type="evidence" value="ECO:0007669"/>
    <property type="project" value="InterPro"/>
</dbReference>
<dbReference type="GO" id="GO:0030677">
    <property type="term" value="C:ribonuclease P complex"/>
    <property type="evidence" value="ECO:0007669"/>
    <property type="project" value="InterPro"/>
</dbReference>
<dbReference type="PANTHER" id="PTHR13348:SF0">
    <property type="entry name" value="RIBONUCLEASE P PROTEIN SUBUNIT P29"/>
    <property type="match status" value="1"/>
</dbReference>
<dbReference type="AlphaFoldDB" id="A0AAD5U942"/>
<dbReference type="InterPro" id="IPR016848">
    <property type="entry name" value="RNase_P/MRP_Rpp29-subunit"/>
</dbReference>
<sequence length="130" mass="15581">MSESQKFVESFIAELTSAKIFKERVKDKVLLFDNKNVLTDKQEMKELKRKRKKLNKFNSKEKKKLKLYHFEKDTLRYETFLDLHSLWSQYMAELLGDNLQKNAVLNKMIKADFHGCYMKGNFCCYLLKSH</sequence>
<reference evidence="1" key="1">
    <citation type="submission" date="2020-05" db="EMBL/GenBank/DDBJ databases">
        <title>Phylogenomic resolution of chytrid fungi.</title>
        <authorList>
            <person name="Stajich J.E."/>
            <person name="Amses K."/>
            <person name="Simmons R."/>
            <person name="Seto K."/>
            <person name="Myers J."/>
            <person name="Bonds A."/>
            <person name="Quandt C.A."/>
            <person name="Barry K."/>
            <person name="Liu P."/>
            <person name="Grigoriev I."/>
            <person name="Longcore J.E."/>
            <person name="James T.Y."/>
        </authorList>
    </citation>
    <scope>NUCLEOTIDE SEQUENCE</scope>
    <source>
        <strain evidence="1">JEL0476</strain>
    </source>
</reference>
<accession>A0AAD5U942</accession>
<proteinExistence type="predicted"/>
<gene>
    <name evidence="1" type="ORF">HK099_008420</name>
</gene>